<reference evidence="2 3" key="1">
    <citation type="submission" date="2017-11" db="EMBL/GenBank/DDBJ databases">
        <title>De-novo sequencing of pomegranate (Punica granatum L.) genome.</title>
        <authorList>
            <person name="Akparov Z."/>
            <person name="Amiraslanov A."/>
            <person name="Hajiyeva S."/>
            <person name="Abbasov M."/>
            <person name="Kaur K."/>
            <person name="Hamwieh A."/>
            <person name="Solovyev V."/>
            <person name="Salamov A."/>
            <person name="Braich B."/>
            <person name="Kosarev P."/>
            <person name="Mahmoud A."/>
            <person name="Hajiyev E."/>
            <person name="Babayeva S."/>
            <person name="Izzatullayeva V."/>
            <person name="Mammadov A."/>
            <person name="Mammadov A."/>
            <person name="Sharifova S."/>
            <person name="Ojaghi J."/>
            <person name="Eynullazada K."/>
            <person name="Bayramov B."/>
            <person name="Abdulazimova A."/>
            <person name="Shahmuradov I."/>
        </authorList>
    </citation>
    <scope>NUCLEOTIDE SEQUENCE [LARGE SCALE GENOMIC DNA]</scope>
    <source>
        <strain evidence="3">cv. AG2017</strain>
        <tissue evidence="2">Leaf</tissue>
    </source>
</reference>
<evidence type="ECO:0000313" key="3">
    <source>
        <dbReference type="Proteomes" id="UP000233551"/>
    </source>
</evidence>
<evidence type="ECO:0000256" key="1">
    <source>
        <dbReference type="ARBA" id="ARBA00022729"/>
    </source>
</evidence>
<dbReference type="Proteomes" id="UP000233551">
    <property type="component" value="Unassembled WGS sequence"/>
</dbReference>
<dbReference type="Gene3D" id="3.40.50.1110">
    <property type="entry name" value="SGNH hydrolase"/>
    <property type="match status" value="1"/>
</dbReference>
<dbReference type="InterPro" id="IPR036514">
    <property type="entry name" value="SGNH_hydro_sf"/>
</dbReference>
<comment type="caution">
    <text evidence="2">The sequence shown here is derived from an EMBL/GenBank/DDBJ whole genome shotgun (WGS) entry which is preliminary data.</text>
</comment>
<dbReference type="InterPro" id="IPR050592">
    <property type="entry name" value="GDSL_lipolytic_enzyme"/>
</dbReference>
<name>A0A2I0LD81_PUNGR</name>
<accession>A0A2I0LD81</accession>
<proteinExistence type="predicted"/>
<organism evidence="2 3">
    <name type="scientific">Punica granatum</name>
    <name type="common">Pomegranate</name>
    <dbReference type="NCBI Taxonomy" id="22663"/>
    <lineage>
        <taxon>Eukaryota</taxon>
        <taxon>Viridiplantae</taxon>
        <taxon>Streptophyta</taxon>
        <taxon>Embryophyta</taxon>
        <taxon>Tracheophyta</taxon>
        <taxon>Spermatophyta</taxon>
        <taxon>Magnoliopsida</taxon>
        <taxon>eudicotyledons</taxon>
        <taxon>Gunneridae</taxon>
        <taxon>Pentapetalae</taxon>
        <taxon>rosids</taxon>
        <taxon>malvids</taxon>
        <taxon>Myrtales</taxon>
        <taxon>Lythraceae</taxon>
        <taxon>Punica</taxon>
    </lineage>
</organism>
<evidence type="ECO:0000313" key="2">
    <source>
        <dbReference type="EMBL" id="PKI78638.1"/>
    </source>
</evidence>
<dbReference type="PANTHER" id="PTHR45642:SF139">
    <property type="entry name" value="SGNH HYDROLASE-TYPE ESTERASE DOMAIN-CONTAINING PROTEIN"/>
    <property type="match status" value="1"/>
</dbReference>
<protein>
    <submittedName>
        <fullName evidence="2">Uncharacterized protein</fullName>
    </submittedName>
</protein>
<keyword evidence="3" id="KW-1185">Reference proteome</keyword>
<dbReference type="EMBL" id="PGOL01000038">
    <property type="protein sequence ID" value="PKI78638.1"/>
    <property type="molecule type" value="Genomic_DNA"/>
</dbReference>
<sequence>MLQRLEHLIIKMLHRKGARKFAVVRLPPIGCLPVEVTTHSISNIVRSVFHNQRLGIEKENIDSQGYNSKLQDLISRLNSQHSGIQIEQWTSINPWQS</sequence>
<keyword evidence="1" id="KW-0732">Signal</keyword>
<dbReference type="PANTHER" id="PTHR45642">
    <property type="entry name" value="GDSL ESTERASE/LIPASE EXL3"/>
    <property type="match status" value="1"/>
</dbReference>
<gene>
    <name evidence="2" type="ORF">CRG98_001015</name>
</gene>
<dbReference type="AlphaFoldDB" id="A0A2I0LD81"/>
<dbReference type="STRING" id="22663.A0A2I0LD81"/>